<name>A0A6J8A014_MYTCO</name>
<keyword evidence="3" id="KW-1185">Reference proteome</keyword>
<evidence type="ECO:0000313" key="2">
    <source>
        <dbReference type="EMBL" id="CAC5358204.1"/>
    </source>
</evidence>
<dbReference type="PANTHER" id="PTHR46601:SF1">
    <property type="entry name" value="ADF-H DOMAIN-CONTAINING PROTEIN"/>
    <property type="match status" value="1"/>
</dbReference>
<dbReference type="AlphaFoldDB" id="A0A6J8A014"/>
<dbReference type="Proteomes" id="UP000507470">
    <property type="component" value="Unassembled WGS sequence"/>
</dbReference>
<accession>A0A6J8A014</accession>
<evidence type="ECO:0000256" key="1">
    <source>
        <dbReference type="SAM" id="MobiDB-lite"/>
    </source>
</evidence>
<reference evidence="2 3" key="1">
    <citation type="submission" date="2020-06" db="EMBL/GenBank/DDBJ databases">
        <authorList>
            <person name="Li R."/>
            <person name="Bekaert M."/>
        </authorList>
    </citation>
    <scope>NUCLEOTIDE SEQUENCE [LARGE SCALE GENOMIC DNA]</scope>
    <source>
        <strain evidence="3">wild</strain>
    </source>
</reference>
<feature type="region of interest" description="Disordered" evidence="1">
    <location>
        <begin position="1"/>
        <end position="57"/>
    </location>
</feature>
<dbReference type="OrthoDB" id="6069426at2759"/>
<sequence length="631" mass="73321">MEAAEEGPEKKKKKEVKNILTPPESPEPLPQIVEVVENQPEPSRQQEVSTKKRNREKTKFHKRNLFLERKIEETNLRAERYRQRWVRLKEIRKGGKETPRSKTRRLLRNSSSVYVKRALDFHHVLVSQVEKKSLKKLKAIETTNLESLVKETVCSVDEKECMYGNCNICKDMDVKLNIKNENEQTTWAHWKTTKVCKTFKNGDRKEINIVAKEDENGSVGRLAEFFHDKLRSTYRRHLFNLKNQYKHYRRVRKALKDTEGFIHVDFSENYNAKMPKEIQAMHFGESLPQISLHTGYYTTGQMDNIQSFCGVSDSLRHDPQAIWAYFIPVLRDMKEKYPGIDFLHFYSDGPTAQYRQKINFYLLSTLIFDLEFSGGCWNFHEAGHGKGIPDKIGGSIKRSADAKVGYGVKIMDAESFVRELKNTTIQLYEAKDSMINTVDEGIPLLKTIPRTMKLHQIFTLSRLNLKYRDIICLDIDCKEHACDNFVFPVESIKKVSTKNFDNDQHDAKRRDQGDQIHQLRNGTTFEDVQLLFPRSTTETLIIDEQSIDLFHDDLSNDNIYLVGLSSKAKKHKDDENDTERIEVVTDDDDLTKKQVKNDNDTATQMRQLRNCDTFAEVQTLCSELLTASSLD</sequence>
<gene>
    <name evidence="2" type="ORF">MCOR_1556</name>
</gene>
<evidence type="ECO:0000313" key="3">
    <source>
        <dbReference type="Proteomes" id="UP000507470"/>
    </source>
</evidence>
<proteinExistence type="predicted"/>
<organism evidence="2 3">
    <name type="scientific">Mytilus coruscus</name>
    <name type="common">Sea mussel</name>
    <dbReference type="NCBI Taxonomy" id="42192"/>
    <lineage>
        <taxon>Eukaryota</taxon>
        <taxon>Metazoa</taxon>
        <taxon>Spiralia</taxon>
        <taxon>Lophotrochozoa</taxon>
        <taxon>Mollusca</taxon>
        <taxon>Bivalvia</taxon>
        <taxon>Autobranchia</taxon>
        <taxon>Pteriomorphia</taxon>
        <taxon>Mytilida</taxon>
        <taxon>Mytiloidea</taxon>
        <taxon>Mytilidae</taxon>
        <taxon>Mytilinae</taxon>
        <taxon>Mytilus</taxon>
    </lineage>
</organism>
<dbReference type="EMBL" id="CACVKT020000318">
    <property type="protein sequence ID" value="CAC5358204.1"/>
    <property type="molecule type" value="Genomic_DNA"/>
</dbReference>
<dbReference type="PANTHER" id="PTHR46601">
    <property type="entry name" value="ULP_PROTEASE DOMAIN-CONTAINING PROTEIN"/>
    <property type="match status" value="1"/>
</dbReference>
<protein>
    <submittedName>
        <fullName evidence="2">Uncharacterized protein</fullName>
    </submittedName>
</protein>